<dbReference type="Proteomes" id="UP000248961">
    <property type="component" value="Unassembled WGS sequence"/>
</dbReference>
<proteinExistence type="predicted"/>
<name>A0A395HU70_ASPHC</name>
<dbReference type="AlphaFoldDB" id="A0A395HU70"/>
<evidence type="ECO:0000313" key="2">
    <source>
        <dbReference type="Proteomes" id="UP000248961"/>
    </source>
</evidence>
<keyword evidence="2" id="KW-1185">Reference proteome</keyword>
<dbReference type="RefSeq" id="XP_025550089.1">
    <property type="nucleotide sequence ID" value="XM_025697099.1"/>
</dbReference>
<evidence type="ECO:0000313" key="1">
    <source>
        <dbReference type="EMBL" id="RAL10935.1"/>
    </source>
</evidence>
<dbReference type="VEuPathDB" id="FungiDB:BO97DRAFT_425890"/>
<protein>
    <submittedName>
        <fullName evidence="1">Uncharacterized protein</fullName>
    </submittedName>
</protein>
<reference evidence="1 2" key="1">
    <citation type="submission" date="2018-02" db="EMBL/GenBank/DDBJ databases">
        <title>The genomes of Aspergillus section Nigri reveals drivers in fungal speciation.</title>
        <authorList>
            <consortium name="DOE Joint Genome Institute"/>
            <person name="Vesth T.C."/>
            <person name="Nybo J."/>
            <person name="Theobald S."/>
            <person name="Brandl J."/>
            <person name="Frisvad J.C."/>
            <person name="Nielsen K.F."/>
            <person name="Lyhne E.K."/>
            <person name="Kogle M.E."/>
            <person name="Kuo A."/>
            <person name="Riley R."/>
            <person name="Clum A."/>
            <person name="Nolan M."/>
            <person name="Lipzen A."/>
            <person name="Salamov A."/>
            <person name="Henrissat B."/>
            <person name="Wiebenga A."/>
            <person name="De vries R.P."/>
            <person name="Grigoriev I.V."/>
            <person name="Mortensen U.H."/>
            <person name="Andersen M.R."/>
            <person name="Baker S.E."/>
        </authorList>
    </citation>
    <scope>NUCLEOTIDE SEQUENCE [LARGE SCALE GENOMIC DNA]</scope>
    <source>
        <strain evidence="1 2">CBS 101889</strain>
    </source>
</reference>
<accession>A0A395HU70</accession>
<sequence>MEARREWAQSSERWACTSRRTTVGRWIGERTNTNNTGHCLGRHIAGFWVLAVQVDDPAQERFACEYQQNTHADANERETADHRRPAPISLEGDWVSRNMLESLVSFRTFAARCRRITGASSIASQGLEHKPPNNGTIYWTIGRPNGPGSGFDSAVFVRYQIIYQCRRIPHNRTSEEAAKESTDKICLYVLGQSTWKNDPESHPKKIGGDAQQADKLRDLELFLDPWQPKVYNVLNRLMTVAPRLMVTTLRPLYQVGQLRVSPGY</sequence>
<dbReference type="EMBL" id="KZ824291">
    <property type="protein sequence ID" value="RAL10935.1"/>
    <property type="molecule type" value="Genomic_DNA"/>
</dbReference>
<organism evidence="1 2">
    <name type="scientific">Aspergillus homomorphus (strain CBS 101889)</name>
    <dbReference type="NCBI Taxonomy" id="1450537"/>
    <lineage>
        <taxon>Eukaryota</taxon>
        <taxon>Fungi</taxon>
        <taxon>Dikarya</taxon>
        <taxon>Ascomycota</taxon>
        <taxon>Pezizomycotina</taxon>
        <taxon>Eurotiomycetes</taxon>
        <taxon>Eurotiomycetidae</taxon>
        <taxon>Eurotiales</taxon>
        <taxon>Aspergillaceae</taxon>
        <taxon>Aspergillus</taxon>
        <taxon>Aspergillus subgen. Circumdati</taxon>
    </lineage>
</organism>
<gene>
    <name evidence="1" type="ORF">BO97DRAFT_425890</name>
</gene>
<dbReference type="GeneID" id="37201388"/>